<protein>
    <submittedName>
        <fullName evidence="3">HIT family protein</fullName>
        <ecNumber evidence="3">2.1.1.-</ecNumber>
    </submittedName>
</protein>
<dbReference type="EMBL" id="CP127162">
    <property type="protein sequence ID" value="WIV21199.1"/>
    <property type="molecule type" value="Genomic_DNA"/>
</dbReference>
<feature type="domain" description="HIT" evidence="2">
    <location>
        <begin position="10"/>
        <end position="115"/>
    </location>
</feature>
<evidence type="ECO:0000313" key="4">
    <source>
        <dbReference type="Proteomes" id="UP001236415"/>
    </source>
</evidence>
<evidence type="ECO:0000313" key="3">
    <source>
        <dbReference type="EMBL" id="WIV21199.1"/>
    </source>
</evidence>
<dbReference type="SUPFAM" id="SSF54197">
    <property type="entry name" value="HIT-like"/>
    <property type="match status" value="1"/>
</dbReference>
<evidence type="ECO:0000259" key="2">
    <source>
        <dbReference type="PROSITE" id="PS51084"/>
    </source>
</evidence>
<dbReference type="GO" id="GO:0008168">
    <property type="term" value="F:methyltransferase activity"/>
    <property type="evidence" value="ECO:0007669"/>
    <property type="project" value="UniProtKB-KW"/>
</dbReference>
<dbReference type="PROSITE" id="PS51084">
    <property type="entry name" value="HIT_2"/>
    <property type="match status" value="1"/>
</dbReference>
<dbReference type="InterPro" id="IPR036265">
    <property type="entry name" value="HIT-like_sf"/>
</dbReference>
<keyword evidence="4" id="KW-1185">Reference proteome</keyword>
<reference evidence="3 4" key="1">
    <citation type="submission" date="2023-06" db="EMBL/GenBank/DDBJ databases">
        <title>Paenibacillus polygonum sp. nov., an endophytic bacterium, isolated from Polygonum lapathifolium L. in Nanji Wetland National Nature Reserve, South of Poyang Lake, Jiangxi Province, China.</title>
        <authorList>
            <person name="Yu Z."/>
        </authorList>
    </citation>
    <scope>NUCLEOTIDE SEQUENCE [LARGE SCALE GENOMIC DNA]</scope>
    <source>
        <strain evidence="3 4">C31</strain>
    </source>
</reference>
<dbReference type="InterPro" id="IPR001310">
    <property type="entry name" value="Histidine_triad_HIT"/>
</dbReference>
<dbReference type="Gene3D" id="3.30.428.10">
    <property type="entry name" value="HIT-like"/>
    <property type="match status" value="1"/>
</dbReference>
<keyword evidence="3" id="KW-0489">Methyltransferase</keyword>
<proteinExistence type="predicted"/>
<dbReference type="GO" id="GO:0032259">
    <property type="term" value="P:methylation"/>
    <property type="evidence" value="ECO:0007669"/>
    <property type="project" value="UniProtKB-KW"/>
</dbReference>
<organism evidence="3 4">
    <name type="scientific">Paenibacillus polygoni</name>
    <dbReference type="NCBI Taxonomy" id="3050112"/>
    <lineage>
        <taxon>Bacteria</taxon>
        <taxon>Bacillati</taxon>
        <taxon>Bacillota</taxon>
        <taxon>Bacilli</taxon>
        <taxon>Bacillales</taxon>
        <taxon>Paenibacillaceae</taxon>
        <taxon>Paenibacillus</taxon>
    </lineage>
</organism>
<evidence type="ECO:0000256" key="1">
    <source>
        <dbReference type="PROSITE-ProRule" id="PRU00464"/>
    </source>
</evidence>
<gene>
    <name evidence="3" type="ORF">QPK24_11235</name>
</gene>
<name>A0ABY8X7U8_9BACL</name>
<dbReference type="InterPro" id="IPR011146">
    <property type="entry name" value="HIT-like"/>
</dbReference>
<dbReference type="Pfam" id="PF01230">
    <property type="entry name" value="HIT"/>
    <property type="match status" value="1"/>
</dbReference>
<dbReference type="PANTHER" id="PTHR46648">
    <property type="entry name" value="HIT FAMILY PROTEIN 1"/>
    <property type="match status" value="1"/>
</dbReference>
<dbReference type="PANTHER" id="PTHR46648:SF1">
    <property type="entry name" value="ADENOSINE 5'-MONOPHOSPHORAMIDASE HNT1"/>
    <property type="match status" value="1"/>
</dbReference>
<dbReference type="RefSeq" id="WP_285748744.1">
    <property type="nucleotide sequence ID" value="NZ_CP127162.1"/>
</dbReference>
<accession>A0ABY8X7U8</accession>
<dbReference type="Proteomes" id="UP001236415">
    <property type="component" value="Chromosome"/>
</dbReference>
<feature type="short sequence motif" description="Histidine triad motif" evidence="1">
    <location>
        <begin position="100"/>
        <end position="104"/>
    </location>
</feature>
<dbReference type="PRINTS" id="PR00332">
    <property type="entry name" value="HISTRIAD"/>
</dbReference>
<sequence>MKGRSMMCCLGCKLANHVMETNVVYEDDLITCILDIDPLNEGHTLILPKRHYKDLEEIDKVTIISIMDAAVIISIALKEIYQPDGISTIQNGGEFNDLDHYHMHVFPRYKNDGFGWVEPINKSQTPLDQVKERIVDKLNAISM</sequence>
<keyword evidence="3" id="KW-0808">Transferase</keyword>
<dbReference type="EC" id="2.1.1.-" evidence="3"/>